<evidence type="ECO:0000313" key="1">
    <source>
        <dbReference type="Proteomes" id="UP000695007"/>
    </source>
</evidence>
<gene>
    <name evidence="2" type="primary">LOC105365218</name>
</gene>
<dbReference type="RefSeq" id="XP_011501630.1">
    <property type="nucleotide sequence ID" value="XM_011503328.1"/>
</dbReference>
<accession>A0AAJ7DZ14</accession>
<organism evidence="1 2">
    <name type="scientific">Ceratosolen solmsi marchali</name>
    <dbReference type="NCBI Taxonomy" id="326594"/>
    <lineage>
        <taxon>Eukaryota</taxon>
        <taxon>Metazoa</taxon>
        <taxon>Ecdysozoa</taxon>
        <taxon>Arthropoda</taxon>
        <taxon>Hexapoda</taxon>
        <taxon>Insecta</taxon>
        <taxon>Pterygota</taxon>
        <taxon>Neoptera</taxon>
        <taxon>Endopterygota</taxon>
        <taxon>Hymenoptera</taxon>
        <taxon>Apocrita</taxon>
        <taxon>Proctotrupomorpha</taxon>
        <taxon>Chalcidoidea</taxon>
        <taxon>Agaonidae</taxon>
        <taxon>Agaoninae</taxon>
        <taxon>Ceratosolen</taxon>
    </lineage>
</organism>
<dbReference type="PANTHER" id="PTHR48421">
    <property type="entry name" value="MYCBP-ASSOCIATED PROTEIN"/>
    <property type="match status" value="1"/>
</dbReference>
<dbReference type="InterPro" id="IPR032707">
    <property type="entry name" value="MYCBPAP"/>
</dbReference>
<keyword evidence="1" id="KW-1185">Reference proteome</keyword>
<dbReference type="Proteomes" id="UP000695007">
    <property type="component" value="Unplaced"/>
</dbReference>
<sequence length="643" mass="75934">MDKLYKSPSRNKPLKLLDNVPLIPCNPHLEQPAEEDRRLANWHRRQLEHHRYQKHLGAKLKRKPSELALNAHEYSRSKKEIQSLIYEATKSDTPRPNNYCGNSIFSQLVQKSSNTGEESKLEGQDIYGTINSKDSRKRSQNVTRVALPNLIRKEKMLVESFQDIEKIQFHSKWEEGDYLRHRTTELKAAIQVLEPKKPETDNLIIIGKNFQDKPKEKFIRLPVITITSHDDGIQLLNYPDERIALKIQDREFVFERGYYFEKLNCEETRELRRSKEDLNSQKYAYSVFDTKQVYRIFSQKMPPIVWAVNFTAQGDEICERKFKLENKGIQIVTIDWRKVVPKLTSMPISNRIKSLFFFNKNPVSILPGQIVEVAIWFRSRRPIVATETWNLIIEPNIYPGTISIRLWATSKGSDWKLHEDKKNARIKEHLKTSVRWNIIRDVVETVLQVATSERAQKEVAYSKLFLEMNLFCARNPTYFYNSTLIAELKCIYKNATNQNDWSLMLKELHMILLRLGHDKKQNQLTKRFNDICIQSLQPISLYQHPLNPKRHLVYWLLCTLINKFEDESNFVFNKCCQHIDNDEVYEMENAYESEEIESENYEHFNTNIDHSLYYEIFYVRIYSLMCETIDRISAAVDSQICCD</sequence>
<protein>
    <submittedName>
        <fullName evidence="2">MYCBP-associated protein-like</fullName>
    </submittedName>
</protein>
<dbReference type="AlphaFoldDB" id="A0AAJ7DZ14"/>
<dbReference type="Pfam" id="PF14646">
    <property type="entry name" value="MYCBPAP"/>
    <property type="match status" value="1"/>
</dbReference>
<dbReference type="KEGG" id="csol:105365218"/>
<evidence type="ECO:0000313" key="2">
    <source>
        <dbReference type="RefSeq" id="XP_011501630.1"/>
    </source>
</evidence>
<dbReference type="PANTHER" id="PTHR48421:SF1">
    <property type="entry name" value="MYCBP-ASSOCIATED PROTEIN"/>
    <property type="match status" value="1"/>
</dbReference>
<proteinExistence type="predicted"/>
<reference evidence="2" key="1">
    <citation type="submission" date="2025-08" db="UniProtKB">
        <authorList>
            <consortium name="RefSeq"/>
        </authorList>
    </citation>
    <scope>IDENTIFICATION</scope>
</reference>
<name>A0AAJ7DZ14_9HYME</name>
<dbReference type="GeneID" id="105365218"/>